<accession>A0A1F7YI17</accession>
<dbReference type="Proteomes" id="UP000179221">
    <property type="component" value="Unassembled WGS sequence"/>
</dbReference>
<evidence type="ECO:0000313" key="1">
    <source>
        <dbReference type="EMBL" id="OGM26912.1"/>
    </source>
</evidence>
<name>A0A1F7YI17_9BACT</name>
<proteinExistence type="predicted"/>
<dbReference type="EMBL" id="MGGL01000008">
    <property type="protein sequence ID" value="OGM26912.1"/>
    <property type="molecule type" value="Genomic_DNA"/>
</dbReference>
<protein>
    <submittedName>
        <fullName evidence="1">Uncharacterized protein</fullName>
    </submittedName>
</protein>
<sequence length="311" mass="35908">MVEKEPNGNKIKTLPKFLYSLDTPQVIQKHLDTSKYSKLSSIIRLRSAGLPTLPGFVVNNLTQDVLSYLRDWNAKHKFERFSLRFDSPNPEDHIKLQGSNPTIEELANMVPIFKPPLIGIVMAENDRFNQMHSVLTLFSKDSLLLEIVGPGFDAADLTRGNTSPHESLKIYRKSTQDFSDKLSSSDIKSHYIIRTSDYLQSRNTRYGVIYAMLEKGLGIAVASEILTPKQLAHVDTFLRQRDAEIPNTYKTLDYERLQKLYKYIVQLDTFRDYFREQFRIDVQEKVLSASFLKKHGLVFWDLYGADKYTNK</sequence>
<dbReference type="AlphaFoldDB" id="A0A1F7YI17"/>
<reference evidence="1 2" key="1">
    <citation type="journal article" date="2016" name="Nat. Commun.">
        <title>Thousands of microbial genomes shed light on interconnected biogeochemical processes in an aquifer system.</title>
        <authorList>
            <person name="Anantharaman K."/>
            <person name="Brown C.T."/>
            <person name="Hug L.A."/>
            <person name="Sharon I."/>
            <person name="Castelle C.J."/>
            <person name="Probst A.J."/>
            <person name="Thomas B.C."/>
            <person name="Singh A."/>
            <person name="Wilkins M.J."/>
            <person name="Karaoz U."/>
            <person name="Brodie E.L."/>
            <person name="Williams K.H."/>
            <person name="Hubbard S.S."/>
            <person name="Banfield J.F."/>
        </authorList>
    </citation>
    <scope>NUCLEOTIDE SEQUENCE [LARGE SCALE GENOMIC DNA]</scope>
</reference>
<gene>
    <name evidence="1" type="ORF">A2628_05730</name>
</gene>
<organism evidence="1 2">
    <name type="scientific">Candidatus Woesebacteria bacterium RIFCSPHIGHO2_01_FULL_40_22</name>
    <dbReference type="NCBI Taxonomy" id="1802499"/>
    <lineage>
        <taxon>Bacteria</taxon>
        <taxon>Candidatus Woeseibacteriota</taxon>
    </lineage>
</organism>
<evidence type="ECO:0000313" key="2">
    <source>
        <dbReference type="Proteomes" id="UP000179221"/>
    </source>
</evidence>
<comment type="caution">
    <text evidence="1">The sequence shown here is derived from an EMBL/GenBank/DDBJ whole genome shotgun (WGS) entry which is preliminary data.</text>
</comment>